<name>A0A7X0FE85_9HYPH</name>
<evidence type="ECO:0000313" key="1">
    <source>
        <dbReference type="EMBL" id="MBB6357739.1"/>
    </source>
</evidence>
<dbReference type="Proteomes" id="UP000536262">
    <property type="component" value="Unassembled WGS sequence"/>
</dbReference>
<reference evidence="1 2" key="1">
    <citation type="submission" date="2020-08" db="EMBL/GenBank/DDBJ databases">
        <title>Genomic Encyclopedia of Type Strains, Phase IV (KMG-IV): sequencing the most valuable type-strain genomes for metagenomic binning, comparative biology and taxonomic classification.</title>
        <authorList>
            <person name="Goeker M."/>
        </authorList>
    </citation>
    <scope>NUCLEOTIDE SEQUENCE [LARGE SCALE GENOMIC DNA]</scope>
    <source>
        <strain evidence="1 2">DSM 7051</strain>
    </source>
</reference>
<dbReference type="Gene3D" id="3.10.450.620">
    <property type="entry name" value="JHP933, nucleotidyltransferase-like core domain"/>
    <property type="match status" value="1"/>
</dbReference>
<proteinExistence type="predicted"/>
<accession>A0A7X0FE85</accession>
<gene>
    <name evidence="1" type="ORF">GGR00_005563</name>
</gene>
<comment type="caution">
    <text evidence="1">The sequence shown here is derived from an EMBL/GenBank/DDBJ whole genome shotgun (WGS) entry which is preliminary data.</text>
</comment>
<dbReference type="RefSeq" id="WP_184702584.1">
    <property type="nucleotide sequence ID" value="NZ_BAABEG010000002.1"/>
</dbReference>
<dbReference type="InterPro" id="IPR014942">
    <property type="entry name" value="AbiEii"/>
</dbReference>
<dbReference type="Pfam" id="PF08843">
    <property type="entry name" value="AbiEii"/>
    <property type="match status" value="1"/>
</dbReference>
<dbReference type="EMBL" id="JACHOU010000030">
    <property type="protein sequence ID" value="MBB6357739.1"/>
    <property type="molecule type" value="Genomic_DNA"/>
</dbReference>
<dbReference type="AlphaFoldDB" id="A0A7X0FE85"/>
<organism evidence="1 2">
    <name type="scientific">Aminobacter aganoensis</name>
    <dbReference type="NCBI Taxonomy" id="83264"/>
    <lineage>
        <taxon>Bacteria</taxon>
        <taxon>Pseudomonadati</taxon>
        <taxon>Pseudomonadota</taxon>
        <taxon>Alphaproteobacteria</taxon>
        <taxon>Hyphomicrobiales</taxon>
        <taxon>Phyllobacteriaceae</taxon>
        <taxon>Aminobacter</taxon>
    </lineage>
</organism>
<evidence type="ECO:0008006" key="3">
    <source>
        <dbReference type="Google" id="ProtNLM"/>
    </source>
</evidence>
<evidence type="ECO:0000313" key="2">
    <source>
        <dbReference type="Proteomes" id="UP000536262"/>
    </source>
</evidence>
<keyword evidence="2" id="KW-1185">Reference proteome</keyword>
<sequence length="359" mass="39285">MNPAFDEVLAAGEDAMLSAFDTTAQRLGSAAQNIEKDFWVCWTLDVLFNGLKEGGPRLLFKGGTSLSKGFGLINRFSEDIDVTVFRDDIGEPATIEELEGLSGKKRKARLDAIKVACKAYINGPLRAELTLILQDRLKATGLNADTPRVEADDTDPDGQTLLIWYPAATPRSDYVRAAIKIESGAKSALDPNGEVPIKPYVDDDLPALDLTVPAVRTVDPARTFWDKVVILHGARRWFDKRGELRGGGQRVSRHYYDLHQLAATPVGATAIEDRALGEDCVAHARMFFNRPDFDLASAEPGSFALAPHDAMIEQLRVDYRAMQGMIFGVPPAFEAVLESIASLEARLNRKNADETGAGR</sequence>
<protein>
    <recommendedName>
        <fullName evidence="3">Nucleotidyl transferase AbiEii/AbiGii toxin family protein</fullName>
    </recommendedName>
</protein>